<dbReference type="Proteomes" id="UP000824111">
    <property type="component" value="Unassembled WGS sequence"/>
</dbReference>
<evidence type="ECO:0000256" key="2">
    <source>
        <dbReference type="ARBA" id="ARBA00023125"/>
    </source>
</evidence>
<feature type="domain" description="HTH lacI-type" evidence="4">
    <location>
        <begin position="1"/>
        <end position="47"/>
    </location>
</feature>
<dbReference type="Gene3D" id="1.10.260.40">
    <property type="entry name" value="lambda repressor-like DNA-binding domains"/>
    <property type="match status" value="1"/>
</dbReference>
<evidence type="ECO:0000256" key="1">
    <source>
        <dbReference type="ARBA" id="ARBA00023015"/>
    </source>
</evidence>
<dbReference type="InterPro" id="IPR000843">
    <property type="entry name" value="HTH_LacI"/>
</dbReference>
<dbReference type="PROSITE" id="PS50943">
    <property type="entry name" value="HTH_CROC1"/>
    <property type="match status" value="1"/>
</dbReference>
<keyword evidence="1" id="KW-0805">Transcription regulation</keyword>
<feature type="non-terminal residue" evidence="6">
    <location>
        <position position="47"/>
    </location>
</feature>
<dbReference type="EMBL" id="DVND01000162">
    <property type="protein sequence ID" value="HIU48947.1"/>
    <property type="molecule type" value="Genomic_DNA"/>
</dbReference>
<dbReference type="PROSITE" id="PS00356">
    <property type="entry name" value="HTH_LACI_1"/>
    <property type="match status" value="1"/>
</dbReference>
<dbReference type="InterPro" id="IPR010982">
    <property type="entry name" value="Lambda_DNA-bd_dom_sf"/>
</dbReference>
<dbReference type="AlphaFoldDB" id="A0A9D1LVY7"/>
<dbReference type="InterPro" id="IPR001387">
    <property type="entry name" value="Cro/C1-type_HTH"/>
</dbReference>
<dbReference type="PRINTS" id="PR00036">
    <property type="entry name" value="HTHLACI"/>
</dbReference>
<keyword evidence="2 6" id="KW-0238">DNA-binding</keyword>
<dbReference type="SMART" id="SM00354">
    <property type="entry name" value="HTH_LACI"/>
    <property type="match status" value="1"/>
</dbReference>
<gene>
    <name evidence="6" type="ORF">IAB04_06250</name>
</gene>
<name>A0A9D1LVY7_9FIRM</name>
<dbReference type="GO" id="GO:0000976">
    <property type="term" value="F:transcription cis-regulatory region binding"/>
    <property type="evidence" value="ECO:0007669"/>
    <property type="project" value="TreeGrafter"/>
</dbReference>
<reference evidence="6" key="1">
    <citation type="submission" date="2020-10" db="EMBL/GenBank/DDBJ databases">
        <authorList>
            <person name="Gilroy R."/>
        </authorList>
    </citation>
    <scope>NUCLEOTIDE SEQUENCE</scope>
    <source>
        <strain evidence="6">ChiSjej4B22-9803</strain>
    </source>
</reference>
<feature type="domain" description="HTH cro/C1-type" evidence="5">
    <location>
        <begin position="1"/>
        <end position="31"/>
    </location>
</feature>
<evidence type="ECO:0000256" key="3">
    <source>
        <dbReference type="ARBA" id="ARBA00023163"/>
    </source>
</evidence>
<organism evidence="6 7">
    <name type="scientific">Candidatus Avimonoglobus intestinipullorum</name>
    <dbReference type="NCBI Taxonomy" id="2840699"/>
    <lineage>
        <taxon>Bacteria</taxon>
        <taxon>Bacillati</taxon>
        <taxon>Bacillota</taxon>
        <taxon>Clostridia</taxon>
        <taxon>Eubacteriales</taxon>
        <taxon>Candidatus Avimonoglobus</taxon>
    </lineage>
</organism>
<dbReference type="SUPFAM" id="SSF47413">
    <property type="entry name" value="lambda repressor-like DNA-binding domains"/>
    <property type="match status" value="1"/>
</dbReference>
<keyword evidence="3" id="KW-0804">Transcription</keyword>
<evidence type="ECO:0000259" key="5">
    <source>
        <dbReference type="PROSITE" id="PS50943"/>
    </source>
</evidence>
<dbReference type="PROSITE" id="PS50932">
    <property type="entry name" value="HTH_LACI_2"/>
    <property type="match status" value="1"/>
</dbReference>
<reference evidence="6" key="2">
    <citation type="journal article" date="2021" name="PeerJ">
        <title>Extensive microbial diversity within the chicken gut microbiome revealed by metagenomics and culture.</title>
        <authorList>
            <person name="Gilroy R."/>
            <person name="Ravi A."/>
            <person name="Getino M."/>
            <person name="Pursley I."/>
            <person name="Horton D.L."/>
            <person name="Alikhan N.F."/>
            <person name="Baker D."/>
            <person name="Gharbi K."/>
            <person name="Hall N."/>
            <person name="Watson M."/>
            <person name="Adriaenssens E.M."/>
            <person name="Foster-Nyarko E."/>
            <person name="Jarju S."/>
            <person name="Secka A."/>
            <person name="Antonio M."/>
            <person name="Oren A."/>
            <person name="Chaudhuri R.R."/>
            <person name="La Ragione R."/>
            <person name="Hildebrand F."/>
            <person name="Pallen M.J."/>
        </authorList>
    </citation>
    <scope>NUCLEOTIDE SEQUENCE</scope>
    <source>
        <strain evidence="6">ChiSjej4B22-9803</strain>
    </source>
</reference>
<evidence type="ECO:0000313" key="6">
    <source>
        <dbReference type="EMBL" id="HIU48947.1"/>
    </source>
</evidence>
<protein>
    <submittedName>
        <fullName evidence="6">LacI family DNA-binding transcriptional regulator</fullName>
    </submittedName>
</protein>
<dbReference type="CDD" id="cd01392">
    <property type="entry name" value="HTH_LacI"/>
    <property type="match status" value="1"/>
</dbReference>
<evidence type="ECO:0000259" key="4">
    <source>
        <dbReference type="PROSITE" id="PS50932"/>
    </source>
</evidence>
<accession>A0A9D1LVY7</accession>
<dbReference type="Pfam" id="PF00356">
    <property type="entry name" value="LacI"/>
    <property type="match status" value="1"/>
</dbReference>
<dbReference type="GO" id="GO:0003700">
    <property type="term" value="F:DNA-binding transcription factor activity"/>
    <property type="evidence" value="ECO:0007669"/>
    <property type="project" value="TreeGrafter"/>
</dbReference>
<dbReference type="PANTHER" id="PTHR30146:SF109">
    <property type="entry name" value="HTH-TYPE TRANSCRIPTIONAL REGULATOR GALS"/>
    <property type="match status" value="1"/>
</dbReference>
<evidence type="ECO:0000313" key="7">
    <source>
        <dbReference type="Proteomes" id="UP000824111"/>
    </source>
</evidence>
<dbReference type="PANTHER" id="PTHR30146">
    <property type="entry name" value="LACI-RELATED TRANSCRIPTIONAL REPRESSOR"/>
    <property type="match status" value="1"/>
</dbReference>
<comment type="caution">
    <text evidence="6">The sequence shown here is derived from an EMBL/GenBank/DDBJ whole genome shotgun (WGS) entry which is preliminary data.</text>
</comment>
<proteinExistence type="predicted"/>
<sequence length="47" mass="5103">MTISEIAALAGVSVATVSRVLNGKGNVSEDTRKHVMEIVEKYHYSPN</sequence>